<evidence type="ECO:0000313" key="1">
    <source>
        <dbReference type="EMBL" id="GGA12529.1"/>
    </source>
</evidence>
<reference evidence="2" key="1">
    <citation type="journal article" date="2019" name="Int. J. Syst. Evol. Microbiol.">
        <title>The Global Catalogue of Microorganisms (GCM) 10K type strain sequencing project: providing services to taxonomists for standard genome sequencing and annotation.</title>
        <authorList>
            <consortium name="The Broad Institute Genomics Platform"/>
            <consortium name="The Broad Institute Genome Sequencing Center for Infectious Disease"/>
            <person name="Wu L."/>
            <person name="Ma J."/>
        </authorList>
    </citation>
    <scope>NUCLEOTIDE SEQUENCE [LARGE SCALE GENOMIC DNA]</scope>
    <source>
        <strain evidence="2">CGMCC 1.15297</strain>
    </source>
</reference>
<dbReference type="InterPro" id="IPR009964">
    <property type="entry name" value="DUF1491"/>
</dbReference>
<dbReference type="RefSeq" id="WP_268235640.1">
    <property type="nucleotide sequence ID" value="NZ_BMID01000001.1"/>
</dbReference>
<accession>A0ABQ1FIP5</accession>
<dbReference type="EMBL" id="BMID01000001">
    <property type="protein sequence ID" value="GGA12529.1"/>
    <property type="molecule type" value="Genomic_DNA"/>
</dbReference>
<dbReference type="Gene3D" id="3.40.1530.20">
    <property type="entry name" value="Protein of unknown function (DUF1491)"/>
    <property type="match status" value="1"/>
</dbReference>
<dbReference type="Proteomes" id="UP000603317">
    <property type="component" value="Unassembled WGS sequence"/>
</dbReference>
<dbReference type="Pfam" id="PF07372">
    <property type="entry name" value="DUF1491"/>
    <property type="match status" value="1"/>
</dbReference>
<protein>
    <recommendedName>
        <fullName evidence="3">DUF1491 domain-containing protein</fullName>
    </recommendedName>
</protein>
<sequence>MEDDARIPAHLEVAGLRRMVEAAGGFATILNRGERDAGTILVVCSENGEIIGLHERMPQLDGTRKWEEIVKKQGNSGEYIQRRRNQDPDLWIVELDIANGKRFIDN</sequence>
<evidence type="ECO:0000313" key="2">
    <source>
        <dbReference type="Proteomes" id="UP000603317"/>
    </source>
</evidence>
<comment type="caution">
    <text evidence="1">The sequence shown here is derived from an EMBL/GenBank/DDBJ whole genome shotgun (WGS) entry which is preliminary data.</text>
</comment>
<gene>
    <name evidence="1" type="ORF">GCM10010923_24100</name>
</gene>
<proteinExistence type="predicted"/>
<evidence type="ECO:0008006" key="3">
    <source>
        <dbReference type="Google" id="ProtNLM"/>
    </source>
</evidence>
<keyword evidence="2" id="KW-1185">Reference proteome</keyword>
<name>A0ABQ1FIP5_9SPHN</name>
<organism evidence="1 2">
    <name type="scientific">Blastomonas marina</name>
    <dbReference type="NCBI Taxonomy" id="1867408"/>
    <lineage>
        <taxon>Bacteria</taxon>
        <taxon>Pseudomonadati</taxon>
        <taxon>Pseudomonadota</taxon>
        <taxon>Alphaproteobacteria</taxon>
        <taxon>Sphingomonadales</taxon>
        <taxon>Sphingomonadaceae</taxon>
        <taxon>Blastomonas</taxon>
    </lineage>
</organism>